<dbReference type="AlphaFoldDB" id="A0A382LZ15"/>
<gene>
    <name evidence="1" type="ORF">METZ01_LOCUS293481</name>
</gene>
<dbReference type="EMBL" id="UINC01089486">
    <property type="protein sequence ID" value="SVC40627.1"/>
    <property type="molecule type" value="Genomic_DNA"/>
</dbReference>
<sequence>MAEIYTVFNTEEDVVTDINQTVSSGLWSGGIGTLQTMHTSSTQSGSSGKYYYDVYKTDPSSDSEAEIQFSMAF</sequence>
<proteinExistence type="predicted"/>
<organism evidence="1">
    <name type="scientific">marine metagenome</name>
    <dbReference type="NCBI Taxonomy" id="408172"/>
    <lineage>
        <taxon>unclassified sequences</taxon>
        <taxon>metagenomes</taxon>
        <taxon>ecological metagenomes</taxon>
    </lineage>
</organism>
<name>A0A382LZ15_9ZZZZ</name>
<accession>A0A382LZ15</accession>
<evidence type="ECO:0000313" key="1">
    <source>
        <dbReference type="EMBL" id="SVC40627.1"/>
    </source>
</evidence>
<protein>
    <submittedName>
        <fullName evidence="1">Uncharacterized protein</fullName>
    </submittedName>
</protein>
<feature type="non-terminal residue" evidence="1">
    <location>
        <position position="73"/>
    </location>
</feature>
<reference evidence="1" key="1">
    <citation type="submission" date="2018-05" db="EMBL/GenBank/DDBJ databases">
        <authorList>
            <person name="Lanie J.A."/>
            <person name="Ng W.-L."/>
            <person name="Kazmierczak K.M."/>
            <person name="Andrzejewski T.M."/>
            <person name="Davidsen T.M."/>
            <person name="Wayne K.J."/>
            <person name="Tettelin H."/>
            <person name="Glass J.I."/>
            <person name="Rusch D."/>
            <person name="Podicherti R."/>
            <person name="Tsui H.-C.T."/>
            <person name="Winkler M.E."/>
        </authorList>
    </citation>
    <scope>NUCLEOTIDE SEQUENCE</scope>
</reference>